<dbReference type="EMBL" id="FTMD01000005">
    <property type="protein sequence ID" value="SIQ54205.1"/>
    <property type="molecule type" value="Genomic_DNA"/>
</dbReference>
<dbReference type="NCBIfam" id="TIGR02970">
    <property type="entry name" value="succ_dehyd_cytB"/>
    <property type="match status" value="1"/>
</dbReference>
<evidence type="ECO:0000256" key="10">
    <source>
        <dbReference type="ARBA" id="ARBA00023136"/>
    </source>
</evidence>
<name>A0A1N6TLJ1_9RHOO</name>
<comment type="function">
    <text evidence="1">Membrane-anchoring subunit of succinate dehydrogenase (SDH).</text>
</comment>
<dbReference type="InterPro" id="IPR034804">
    <property type="entry name" value="SQR/QFR_C/D"/>
</dbReference>
<keyword evidence="7 12" id="KW-0479">Metal-binding</keyword>
<evidence type="ECO:0000256" key="1">
    <source>
        <dbReference type="ARBA" id="ARBA00004050"/>
    </source>
</evidence>
<evidence type="ECO:0000256" key="9">
    <source>
        <dbReference type="ARBA" id="ARBA00023004"/>
    </source>
</evidence>
<proteinExistence type="inferred from homology"/>
<dbReference type="Pfam" id="PF01127">
    <property type="entry name" value="Sdh_cyt"/>
    <property type="match status" value="1"/>
</dbReference>
<comment type="subcellular location">
    <subcellularLocation>
        <location evidence="2">Membrane</location>
        <topology evidence="2">Multi-pass membrane protein</topology>
    </subcellularLocation>
</comment>
<evidence type="ECO:0000256" key="2">
    <source>
        <dbReference type="ARBA" id="ARBA00004141"/>
    </source>
</evidence>
<dbReference type="OrthoDB" id="9799441at2"/>
<evidence type="ECO:0000313" key="14">
    <source>
        <dbReference type="EMBL" id="SIQ54205.1"/>
    </source>
</evidence>
<comment type="subunit">
    <text evidence="11">Part of an enzyme complex containing four subunits: a flavoprotein, an iron-sulfur protein, plus two membrane-anchoring proteins, SdhC and SdhD. The complex can form homotrimers.</text>
</comment>
<dbReference type="GO" id="GO:0009055">
    <property type="term" value="F:electron transfer activity"/>
    <property type="evidence" value="ECO:0007669"/>
    <property type="project" value="InterPro"/>
</dbReference>
<keyword evidence="15" id="KW-1185">Reference proteome</keyword>
<keyword evidence="5 12" id="KW-0349">Heme</keyword>
<evidence type="ECO:0000313" key="15">
    <source>
        <dbReference type="Proteomes" id="UP000186819"/>
    </source>
</evidence>
<dbReference type="PANTHER" id="PTHR10978">
    <property type="entry name" value="SUCCINATE DEHYDROGENASE CYTOCHROME B560 SUBUNIT"/>
    <property type="match status" value="1"/>
</dbReference>
<dbReference type="PROSITE" id="PS01001">
    <property type="entry name" value="SDH_CYT_2"/>
    <property type="match status" value="1"/>
</dbReference>
<evidence type="ECO:0000256" key="6">
    <source>
        <dbReference type="ARBA" id="ARBA00022692"/>
    </source>
</evidence>
<keyword evidence="8 13" id="KW-1133">Transmembrane helix</keyword>
<dbReference type="InterPro" id="IPR018495">
    <property type="entry name" value="Succ_DH_cyt_bsu_CS"/>
</dbReference>
<evidence type="ECO:0000256" key="8">
    <source>
        <dbReference type="ARBA" id="ARBA00022989"/>
    </source>
</evidence>
<sequence>MRARVEAAPKFLNLLQIRFPIGAIASIGHRISGVLLVLSLPLLALALDRSLHSEAEFAVLRDLVSAPWRAVLLALLVWAATHHLLAGIRHLLMDVGIGSGLSQARTSAWAAIVAAAIVALIAAARWLA</sequence>
<keyword evidence="10 13" id="KW-0472">Membrane</keyword>
<feature type="transmembrane region" description="Helical" evidence="13">
    <location>
        <begin position="66"/>
        <end position="86"/>
    </location>
</feature>
<dbReference type="GO" id="GO:0005886">
    <property type="term" value="C:plasma membrane"/>
    <property type="evidence" value="ECO:0007669"/>
    <property type="project" value="TreeGrafter"/>
</dbReference>
<dbReference type="GO" id="GO:0006099">
    <property type="term" value="P:tricarboxylic acid cycle"/>
    <property type="evidence" value="ECO:0007669"/>
    <property type="project" value="InterPro"/>
</dbReference>
<organism evidence="14 15">
    <name type="scientific">Aromatoleum tolulyticum</name>
    <dbReference type="NCBI Taxonomy" id="34027"/>
    <lineage>
        <taxon>Bacteria</taxon>
        <taxon>Pseudomonadati</taxon>
        <taxon>Pseudomonadota</taxon>
        <taxon>Betaproteobacteria</taxon>
        <taxon>Rhodocyclales</taxon>
        <taxon>Rhodocyclaceae</taxon>
        <taxon>Aromatoleum</taxon>
    </lineage>
</organism>
<comment type="cofactor">
    <cofactor evidence="12">
        <name>heme</name>
        <dbReference type="ChEBI" id="CHEBI:30413"/>
    </cofactor>
    <text evidence="12">The heme is bound between the two transmembrane subunits.</text>
</comment>
<evidence type="ECO:0000256" key="3">
    <source>
        <dbReference type="ARBA" id="ARBA00007244"/>
    </source>
</evidence>
<dbReference type="Gene3D" id="1.20.1300.10">
    <property type="entry name" value="Fumarate reductase/succinate dehydrogenase, transmembrane subunit"/>
    <property type="match status" value="1"/>
</dbReference>
<evidence type="ECO:0000256" key="11">
    <source>
        <dbReference type="ARBA" id="ARBA00025912"/>
    </source>
</evidence>
<dbReference type="InterPro" id="IPR014314">
    <property type="entry name" value="Succ_DH_cytb556"/>
</dbReference>
<dbReference type="AlphaFoldDB" id="A0A1N6TLJ1"/>
<feature type="transmembrane region" description="Helical" evidence="13">
    <location>
        <begin position="107"/>
        <end position="127"/>
    </location>
</feature>
<feature type="binding site" description="axial binding residue" evidence="12">
    <location>
        <position position="83"/>
    </location>
    <ligand>
        <name>heme</name>
        <dbReference type="ChEBI" id="CHEBI:30413"/>
        <note>ligand shared with second transmembrane subunit</note>
    </ligand>
    <ligandPart>
        <name>Fe</name>
        <dbReference type="ChEBI" id="CHEBI:18248"/>
    </ligandPart>
</feature>
<dbReference type="Proteomes" id="UP000186819">
    <property type="component" value="Unassembled WGS sequence"/>
</dbReference>
<dbReference type="InterPro" id="IPR000701">
    <property type="entry name" value="SuccDH_FuR_B_TM-su"/>
</dbReference>
<evidence type="ECO:0000256" key="13">
    <source>
        <dbReference type="SAM" id="Phobius"/>
    </source>
</evidence>
<dbReference type="STRING" id="34027.SAMN05421829_10537"/>
<dbReference type="SUPFAM" id="SSF81343">
    <property type="entry name" value="Fumarate reductase respiratory complex transmembrane subunits"/>
    <property type="match status" value="1"/>
</dbReference>
<evidence type="ECO:0000256" key="5">
    <source>
        <dbReference type="ARBA" id="ARBA00022617"/>
    </source>
</evidence>
<reference evidence="15" key="1">
    <citation type="submission" date="2017-01" db="EMBL/GenBank/DDBJ databases">
        <authorList>
            <person name="Varghese N."/>
            <person name="Submissions S."/>
        </authorList>
    </citation>
    <scope>NUCLEOTIDE SEQUENCE [LARGE SCALE GENOMIC DNA]</scope>
    <source>
        <strain evidence="15">ATCC 51758</strain>
    </source>
</reference>
<keyword evidence="9 12" id="KW-0408">Iron</keyword>
<evidence type="ECO:0000256" key="4">
    <source>
        <dbReference type="ARBA" id="ARBA00020076"/>
    </source>
</evidence>
<evidence type="ECO:0000256" key="12">
    <source>
        <dbReference type="PIRSR" id="PIRSR000178-1"/>
    </source>
</evidence>
<comment type="similarity">
    <text evidence="3">Belongs to the cytochrome b560 family.</text>
</comment>
<gene>
    <name evidence="14" type="ORF">SAMN05421829_10537</name>
</gene>
<protein>
    <recommendedName>
        <fullName evidence="4">Succinate dehydrogenase cytochrome b556 subunit</fullName>
    </recommendedName>
</protein>
<dbReference type="PANTHER" id="PTHR10978:SF5">
    <property type="entry name" value="SUCCINATE DEHYDROGENASE CYTOCHROME B560 SUBUNIT, MITOCHONDRIAL"/>
    <property type="match status" value="1"/>
</dbReference>
<dbReference type="PIRSF" id="PIRSF000178">
    <property type="entry name" value="SDH_cyt_b560"/>
    <property type="match status" value="1"/>
</dbReference>
<accession>A0A1N6TLJ1</accession>
<dbReference type="GO" id="GO:0046872">
    <property type="term" value="F:metal ion binding"/>
    <property type="evidence" value="ECO:0007669"/>
    <property type="project" value="UniProtKB-KW"/>
</dbReference>
<dbReference type="RefSeq" id="WP_076601739.1">
    <property type="nucleotide sequence ID" value="NZ_FTMD01000005.1"/>
</dbReference>
<keyword evidence="6 13" id="KW-0812">Transmembrane</keyword>
<dbReference type="CDD" id="cd03499">
    <property type="entry name" value="SQR_TypeC_SdhC"/>
    <property type="match status" value="1"/>
</dbReference>
<evidence type="ECO:0000256" key="7">
    <source>
        <dbReference type="ARBA" id="ARBA00022723"/>
    </source>
</evidence>